<gene>
    <name evidence="1" type="ORF">CesoFtcFv8_019096</name>
</gene>
<protein>
    <submittedName>
        <fullName evidence="1">Uncharacterized protein</fullName>
    </submittedName>
</protein>
<evidence type="ECO:0000313" key="1">
    <source>
        <dbReference type="EMBL" id="KAK5885384.1"/>
    </source>
</evidence>
<comment type="caution">
    <text evidence="1">The sequence shown here is derived from an EMBL/GenBank/DDBJ whole genome shotgun (WGS) entry which is preliminary data.</text>
</comment>
<proteinExistence type="predicted"/>
<dbReference type="AlphaFoldDB" id="A0AAN8GQF1"/>
<dbReference type="EMBL" id="JAULUE010002060">
    <property type="protein sequence ID" value="KAK5885384.1"/>
    <property type="molecule type" value="Genomic_DNA"/>
</dbReference>
<dbReference type="Proteomes" id="UP001335648">
    <property type="component" value="Unassembled WGS sequence"/>
</dbReference>
<accession>A0AAN8GQF1</accession>
<name>A0AAN8GQF1_9TELE</name>
<evidence type="ECO:0000313" key="2">
    <source>
        <dbReference type="Proteomes" id="UP001335648"/>
    </source>
</evidence>
<organism evidence="1 2">
    <name type="scientific">Champsocephalus esox</name>
    <name type="common">pike icefish</name>
    <dbReference type="NCBI Taxonomy" id="159716"/>
    <lineage>
        <taxon>Eukaryota</taxon>
        <taxon>Metazoa</taxon>
        <taxon>Chordata</taxon>
        <taxon>Craniata</taxon>
        <taxon>Vertebrata</taxon>
        <taxon>Euteleostomi</taxon>
        <taxon>Actinopterygii</taxon>
        <taxon>Neopterygii</taxon>
        <taxon>Teleostei</taxon>
        <taxon>Neoteleostei</taxon>
        <taxon>Acanthomorphata</taxon>
        <taxon>Eupercaria</taxon>
        <taxon>Perciformes</taxon>
        <taxon>Notothenioidei</taxon>
        <taxon>Channichthyidae</taxon>
        <taxon>Champsocephalus</taxon>
    </lineage>
</organism>
<sequence length="106" mass="12350">MLTAAGCVYDQIYTLAYLYDIAGNLDPPHRKSRLQPLCHRRRLLAGKRDASGQEMYVGFNDGCTAEQNNPRRKHLARLECHIDRPNLNRRWRFSCRETHPKRASVL</sequence>
<keyword evidence="2" id="KW-1185">Reference proteome</keyword>
<reference evidence="1 2" key="1">
    <citation type="journal article" date="2023" name="Mol. Biol. Evol.">
        <title>Genomics of Secondarily Temperate Adaptation in the Only Non-Antarctic Icefish.</title>
        <authorList>
            <person name="Rivera-Colon A.G."/>
            <person name="Rayamajhi N."/>
            <person name="Minhas B.F."/>
            <person name="Madrigal G."/>
            <person name="Bilyk K.T."/>
            <person name="Yoon V."/>
            <person name="Hune M."/>
            <person name="Gregory S."/>
            <person name="Cheng C.H.C."/>
            <person name="Catchen J.M."/>
        </authorList>
    </citation>
    <scope>NUCLEOTIDE SEQUENCE [LARGE SCALE GENOMIC DNA]</scope>
    <source>
        <strain evidence="1">JC2023a</strain>
    </source>
</reference>